<feature type="signal peptide" evidence="6">
    <location>
        <begin position="1"/>
        <end position="20"/>
    </location>
</feature>
<dbReference type="PRINTS" id="PR00909">
    <property type="entry name" value="SPERMDNBNDNG"/>
</dbReference>
<evidence type="ECO:0000313" key="7">
    <source>
        <dbReference type="EMBL" id="HIQ60226.1"/>
    </source>
</evidence>
<feature type="binding site" evidence="5">
    <location>
        <position position="52"/>
    </location>
    <ligand>
        <name>spermidine</name>
        <dbReference type="ChEBI" id="CHEBI:57834"/>
    </ligand>
</feature>
<evidence type="ECO:0000256" key="6">
    <source>
        <dbReference type="SAM" id="SignalP"/>
    </source>
</evidence>
<dbReference type="GO" id="GO:0019808">
    <property type="term" value="F:polyamine binding"/>
    <property type="evidence" value="ECO:0007669"/>
    <property type="project" value="InterPro"/>
</dbReference>
<dbReference type="EMBL" id="DVFO01000010">
    <property type="protein sequence ID" value="HIQ60226.1"/>
    <property type="molecule type" value="Genomic_DNA"/>
</dbReference>
<dbReference type="AlphaFoldDB" id="A0A9D0YRZ0"/>
<comment type="caution">
    <text evidence="7">The sequence shown here is derived from an EMBL/GenBank/DDBJ whole genome shotgun (WGS) entry which is preliminary data.</text>
</comment>
<gene>
    <name evidence="7" type="ORF">IAD31_01295</name>
</gene>
<dbReference type="PIRSF" id="PIRSF019574">
    <property type="entry name" value="Periplasmic_polyamine_BP"/>
    <property type="match status" value="1"/>
</dbReference>
<reference evidence="7" key="2">
    <citation type="journal article" date="2021" name="PeerJ">
        <title>Extensive microbial diversity within the chicken gut microbiome revealed by metagenomics and culture.</title>
        <authorList>
            <person name="Gilroy R."/>
            <person name="Ravi A."/>
            <person name="Getino M."/>
            <person name="Pursley I."/>
            <person name="Horton D.L."/>
            <person name="Alikhan N.F."/>
            <person name="Baker D."/>
            <person name="Gharbi K."/>
            <person name="Hall N."/>
            <person name="Watson M."/>
            <person name="Adriaenssens E.M."/>
            <person name="Foster-Nyarko E."/>
            <person name="Jarju S."/>
            <person name="Secka A."/>
            <person name="Antonio M."/>
            <person name="Oren A."/>
            <person name="Chaudhuri R.R."/>
            <person name="La Ragione R."/>
            <person name="Hildebrand F."/>
            <person name="Pallen M.J."/>
        </authorList>
    </citation>
    <scope>NUCLEOTIDE SEQUENCE</scope>
    <source>
        <strain evidence="7">ChiGjej2B2-12916</strain>
    </source>
</reference>
<evidence type="ECO:0000256" key="5">
    <source>
        <dbReference type="PIRSR" id="PIRSR019574-1"/>
    </source>
</evidence>
<sequence>MKKLAIAALACVLVGGFCFSACTIERIDPEADSNTAATNTGKRVLNVCNWGEYIDEDLITQFQEETGITVNYQTADSNESLYSLLKNGGANYDVICPSDYMISQLIEEDMLQPLNYDNIPNYSYIGDQFKNLAFDPNNEYTVPYTWGTLGIIYNKTMVDGPITSWSSLYDDANKGNVLLINNSRDAFGNALIYLGYSVNTTNEDEIREAYELIANAKKRGIFQGQGMDEVFNKMEQGNTAIATYYAGDYLSMYENNSDLAYVIPEEGANWFVDAWCILKNAQHVSEAEEWINFMASTNASLANMDYIWYASPNTEALEKYPEYYKETYGEELDPELYEIMAPSADVLKKCENYVVLPQETRDLYNDLWIQLGL</sequence>
<keyword evidence="3 6" id="KW-0732">Signal</keyword>
<dbReference type="Proteomes" id="UP000886879">
    <property type="component" value="Unassembled WGS sequence"/>
</dbReference>
<dbReference type="Gene3D" id="3.40.190.10">
    <property type="entry name" value="Periplasmic binding protein-like II"/>
    <property type="match status" value="2"/>
</dbReference>
<dbReference type="InterPro" id="IPR001188">
    <property type="entry name" value="Sperm_putr-bd"/>
</dbReference>
<keyword evidence="4" id="KW-0574">Periplasm</keyword>
<evidence type="ECO:0000256" key="4">
    <source>
        <dbReference type="ARBA" id="ARBA00022764"/>
    </source>
</evidence>
<dbReference type="SUPFAM" id="SSF53850">
    <property type="entry name" value="Periplasmic binding protein-like II"/>
    <property type="match status" value="1"/>
</dbReference>
<dbReference type="CDD" id="cd13663">
    <property type="entry name" value="PBP2_PotD_PotF_like_2"/>
    <property type="match status" value="1"/>
</dbReference>
<protein>
    <submittedName>
        <fullName evidence="7">ABC transporter substrate-binding protein</fullName>
    </submittedName>
</protein>
<dbReference type="InterPro" id="IPR006059">
    <property type="entry name" value="SBP"/>
</dbReference>
<dbReference type="PANTHER" id="PTHR30222:SF17">
    <property type="entry name" value="SPERMIDINE_PUTRESCINE-BINDING PERIPLASMIC PROTEIN"/>
    <property type="match status" value="1"/>
</dbReference>
<keyword evidence="2" id="KW-0813">Transport</keyword>
<dbReference type="GO" id="GO:0015846">
    <property type="term" value="P:polyamine transport"/>
    <property type="evidence" value="ECO:0007669"/>
    <property type="project" value="InterPro"/>
</dbReference>
<evidence type="ECO:0000256" key="1">
    <source>
        <dbReference type="ARBA" id="ARBA00004418"/>
    </source>
</evidence>
<dbReference type="Pfam" id="PF13416">
    <property type="entry name" value="SBP_bac_8"/>
    <property type="match status" value="1"/>
</dbReference>
<evidence type="ECO:0000256" key="3">
    <source>
        <dbReference type="ARBA" id="ARBA00022729"/>
    </source>
</evidence>
<feature type="chain" id="PRO_5038756283" evidence="6">
    <location>
        <begin position="21"/>
        <end position="373"/>
    </location>
</feature>
<proteinExistence type="predicted"/>
<feature type="binding site" evidence="5">
    <location>
        <position position="100"/>
    </location>
    <ligand>
        <name>spermidine</name>
        <dbReference type="ChEBI" id="CHEBI:57834"/>
    </ligand>
</feature>
<accession>A0A9D0YRZ0</accession>
<dbReference type="PANTHER" id="PTHR30222">
    <property type="entry name" value="SPERMIDINE/PUTRESCINE-BINDING PERIPLASMIC PROTEIN"/>
    <property type="match status" value="1"/>
</dbReference>
<comment type="subcellular location">
    <subcellularLocation>
        <location evidence="1">Periplasm</location>
    </subcellularLocation>
</comment>
<organism evidence="7 8">
    <name type="scientific">Candidatus Enterenecus faecium</name>
    <dbReference type="NCBI Taxonomy" id="2840780"/>
    <lineage>
        <taxon>Bacteria</taxon>
        <taxon>Bacillati</taxon>
        <taxon>Bacillota</taxon>
        <taxon>Clostridia</taxon>
        <taxon>Eubacteriales</taxon>
        <taxon>Candidatus Enterenecus</taxon>
    </lineage>
</organism>
<evidence type="ECO:0000256" key="2">
    <source>
        <dbReference type="ARBA" id="ARBA00022448"/>
    </source>
</evidence>
<evidence type="ECO:0000313" key="8">
    <source>
        <dbReference type="Proteomes" id="UP000886879"/>
    </source>
</evidence>
<dbReference type="GO" id="GO:0042597">
    <property type="term" value="C:periplasmic space"/>
    <property type="evidence" value="ECO:0007669"/>
    <property type="project" value="UniProtKB-SubCell"/>
</dbReference>
<reference evidence="7" key="1">
    <citation type="submission" date="2020-10" db="EMBL/GenBank/DDBJ databases">
        <authorList>
            <person name="Gilroy R."/>
        </authorList>
    </citation>
    <scope>NUCLEOTIDE SEQUENCE</scope>
    <source>
        <strain evidence="7">ChiGjej2B2-12916</strain>
    </source>
</reference>
<name>A0A9D0YRZ0_9FIRM</name>